<dbReference type="EMBL" id="JACIEN010000003">
    <property type="protein sequence ID" value="MBB4018222.1"/>
    <property type="molecule type" value="Genomic_DNA"/>
</dbReference>
<dbReference type="RefSeq" id="WP_183317217.1">
    <property type="nucleotide sequence ID" value="NZ_JACIEN010000003.1"/>
</dbReference>
<comment type="caution">
    <text evidence="2">The sequence shown here is derived from an EMBL/GenBank/DDBJ whole genome shotgun (WGS) entry which is preliminary data.</text>
</comment>
<dbReference type="Proteomes" id="UP000577362">
    <property type="component" value="Unassembled WGS sequence"/>
</dbReference>
<dbReference type="InterPro" id="IPR012036">
    <property type="entry name" value="Phage_Mu_Gp28"/>
</dbReference>
<gene>
    <name evidence="2" type="ORF">GGR16_003256</name>
</gene>
<keyword evidence="3" id="KW-1185">Reference proteome</keyword>
<protein>
    <submittedName>
        <fullName evidence="2">Phage FluMu gp28-like protein</fullName>
    </submittedName>
</protein>
<dbReference type="PIRSF" id="PIRSF007056">
    <property type="entry name" value="UCP007056"/>
    <property type="match status" value="1"/>
</dbReference>
<feature type="compositionally biased region" description="Basic and acidic residues" evidence="1">
    <location>
        <begin position="516"/>
        <end position="527"/>
    </location>
</feature>
<dbReference type="InterPro" id="IPR027417">
    <property type="entry name" value="P-loop_NTPase"/>
</dbReference>
<sequence length="539" mass="59768">MNAPISADEWARHRREAMQAFPPGVDASDLEGVLLGYQKELVESVSLHSLTATDKSRRVGATWGVGAAAVLISGAQKSAGGMDTLYLGYNLDMAREFIDTCAMWAKAFGQACSAVDEWLFKELGEKGEDRAIQAFRITFASGFEIVALSSRPRSLRGRQGFVILDEFAFHDDAEELLKAAMALLIWGGRVLVISTHNGVDNPFNELLNEIRSGRRPGNIVRVTFDDAIEQGLYQRICLVNGQPWSPEAEAQWRANIRASYGAGAAEELDCIPAQGSGVYLTTALIEACMTPEAPVLRLTCPDGFELRSDEERHSYVADWLAEHVDPWLDLLKSNLQHAYGWDFGRSGDLSVFWPLEIMPDLVRRTPFIIELRNVPFRQQEQLLFHVVDRLPRLISGKHDARGNGQFLAEYAQQKYGADRIEAVMLSQGWYLANTPKLKASLEERTFTLPRHADVRGDFRLLKMVRGIPKVPDDASTQGSDGGQRHGDTAIAAILANAAAEADTMEYGYTPASALQDGRRDDRSRRQGEAMLGRRNGGLW</sequence>
<name>A0A840C2M2_9HYPH</name>
<organism evidence="2 3">
    <name type="scientific">Chelatococcus caeni</name>
    <dbReference type="NCBI Taxonomy" id="1348468"/>
    <lineage>
        <taxon>Bacteria</taxon>
        <taxon>Pseudomonadati</taxon>
        <taxon>Pseudomonadota</taxon>
        <taxon>Alphaproteobacteria</taxon>
        <taxon>Hyphomicrobiales</taxon>
        <taxon>Chelatococcaceae</taxon>
        <taxon>Chelatococcus</taxon>
    </lineage>
</organism>
<evidence type="ECO:0000313" key="3">
    <source>
        <dbReference type="Proteomes" id="UP000577362"/>
    </source>
</evidence>
<accession>A0A840C2M2</accession>
<evidence type="ECO:0000256" key="1">
    <source>
        <dbReference type="SAM" id="MobiDB-lite"/>
    </source>
</evidence>
<dbReference type="AlphaFoldDB" id="A0A840C2M2"/>
<feature type="region of interest" description="Disordered" evidence="1">
    <location>
        <begin position="510"/>
        <end position="539"/>
    </location>
</feature>
<evidence type="ECO:0000313" key="2">
    <source>
        <dbReference type="EMBL" id="MBB4018222.1"/>
    </source>
</evidence>
<dbReference type="Gene3D" id="3.30.420.240">
    <property type="match status" value="1"/>
</dbReference>
<dbReference type="Gene3D" id="3.40.50.300">
    <property type="entry name" value="P-loop containing nucleotide triphosphate hydrolases"/>
    <property type="match status" value="1"/>
</dbReference>
<reference evidence="2 3" key="1">
    <citation type="submission" date="2020-08" db="EMBL/GenBank/DDBJ databases">
        <title>Genomic Encyclopedia of Type Strains, Phase IV (KMG-IV): sequencing the most valuable type-strain genomes for metagenomic binning, comparative biology and taxonomic classification.</title>
        <authorList>
            <person name="Goeker M."/>
        </authorList>
    </citation>
    <scope>NUCLEOTIDE SEQUENCE [LARGE SCALE GENOMIC DNA]</scope>
    <source>
        <strain evidence="2 3">DSM 103737</strain>
    </source>
</reference>
<proteinExistence type="predicted"/>